<dbReference type="EMBL" id="ABJB010156873">
    <property type="status" value="NOT_ANNOTATED_CDS"/>
    <property type="molecule type" value="Genomic_DNA"/>
</dbReference>
<dbReference type="Proteomes" id="UP000001555">
    <property type="component" value="Unassembled WGS sequence"/>
</dbReference>
<dbReference type="EMBL" id="DS851759">
    <property type="protein sequence ID" value="EEC13504.1"/>
    <property type="molecule type" value="Genomic_DNA"/>
</dbReference>
<name>B7Q3T2_IXOSC</name>
<organism>
    <name type="scientific">Ixodes scapularis</name>
    <name type="common">Black-legged tick</name>
    <name type="synonym">Deer tick</name>
    <dbReference type="NCBI Taxonomy" id="6945"/>
    <lineage>
        <taxon>Eukaryota</taxon>
        <taxon>Metazoa</taxon>
        <taxon>Ecdysozoa</taxon>
        <taxon>Arthropoda</taxon>
        <taxon>Chelicerata</taxon>
        <taxon>Arachnida</taxon>
        <taxon>Acari</taxon>
        <taxon>Parasitiformes</taxon>
        <taxon>Ixodida</taxon>
        <taxon>Ixodoidea</taxon>
        <taxon>Ixodidae</taxon>
        <taxon>Ixodinae</taxon>
        <taxon>Ixodes</taxon>
    </lineage>
</organism>
<protein>
    <submittedName>
        <fullName evidence="1 2">Uncharacterized protein</fullName>
    </submittedName>
</protein>
<sequence length="77" mass="9034">MIQPTCYEYHCKKCKVPSNLYHMMRECQGNRALPPIQGPTPEQREEQLTMRGPCNTDDWVKLVDRARRTAKDHGFLD</sequence>
<evidence type="ECO:0000313" key="3">
    <source>
        <dbReference type="Proteomes" id="UP000001555"/>
    </source>
</evidence>
<proteinExistence type="predicted"/>
<dbReference type="InParanoid" id="B7Q3T2"/>
<reference evidence="1 3" key="1">
    <citation type="submission" date="2008-03" db="EMBL/GenBank/DDBJ databases">
        <title>Annotation of Ixodes scapularis.</title>
        <authorList>
            <consortium name="Ixodes scapularis Genome Project Consortium"/>
            <person name="Caler E."/>
            <person name="Hannick L.I."/>
            <person name="Bidwell S."/>
            <person name="Joardar V."/>
            <person name="Thiagarajan M."/>
            <person name="Amedeo P."/>
            <person name="Galinsky K.J."/>
            <person name="Schobel S."/>
            <person name="Inman J."/>
            <person name="Hostetler J."/>
            <person name="Miller J."/>
            <person name="Hammond M."/>
            <person name="Megy K."/>
            <person name="Lawson D."/>
            <person name="Kodira C."/>
            <person name="Sutton G."/>
            <person name="Meyer J."/>
            <person name="Hill C.A."/>
            <person name="Birren B."/>
            <person name="Nene V."/>
            <person name="Collins F."/>
            <person name="Alarcon-Chaidez F."/>
            <person name="Wikel S."/>
            <person name="Strausberg R."/>
        </authorList>
    </citation>
    <scope>NUCLEOTIDE SEQUENCE [LARGE SCALE GENOMIC DNA]</scope>
    <source>
        <strain evidence="3">Wikel</strain>
        <strain evidence="1">Wikel colony</strain>
    </source>
</reference>
<dbReference type="HOGENOM" id="CLU_2640877_0_0_1"/>
<reference evidence="2" key="2">
    <citation type="submission" date="2020-05" db="UniProtKB">
        <authorList>
            <consortium name="EnsemblMetazoa"/>
        </authorList>
    </citation>
    <scope>IDENTIFICATION</scope>
    <source>
        <strain evidence="2">wikel</strain>
    </source>
</reference>
<evidence type="ECO:0000313" key="2">
    <source>
        <dbReference type="EnsemblMetazoa" id="ISCW010130-PA"/>
    </source>
</evidence>
<dbReference type="AlphaFoldDB" id="B7Q3T2"/>
<dbReference type="VEuPathDB" id="VectorBase:ISCW010130"/>
<dbReference type="EnsemblMetazoa" id="ISCW010130-RA">
    <property type="protein sequence ID" value="ISCW010130-PA"/>
    <property type="gene ID" value="ISCW010130"/>
</dbReference>
<gene>
    <name evidence="1" type="ORF">IscW_ISCW010130</name>
</gene>
<accession>B7Q3T2</accession>
<dbReference type="PaxDb" id="6945-B7Q3T2"/>
<dbReference type="VEuPathDB" id="VectorBase:ISCI010130"/>
<keyword evidence="3" id="KW-1185">Reference proteome</keyword>
<evidence type="ECO:0000313" key="1">
    <source>
        <dbReference type="EMBL" id="EEC13504.1"/>
    </source>
</evidence>